<dbReference type="EMBL" id="CP123385">
    <property type="protein sequence ID" value="XCC95919.1"/>
    <property type="molecule type" value="Genomic_DNA"/>
</dbReference>
<evidence type="ECO:0000313" key="1">
    <source>
        <dbReference type="EMBL" id="XCC95919.1"/>
    </source>
</evidence>
<dbReference type="Pfam" id="PF11367">
    <property type="entry name" value="Tail_completion_gp17"/>
    <property type="match status" value="1"/>
</dbReference>
<dbReference type="AlphaFoldDB" id="A0AAU8AME7"/>
<dbReference type="RefSeq" id="WP_353474786.1">
    <property type="nucleotide sequence ID" value="NZ_CP123385.1"/>
</dbReference>
<organism evidence="1">
    <name type="scientific">Alloyangia sp. H15</name>
    <dbReference type="NCBI Taxonomy" id="3029062"/>
    <lineage>
        <taxon>Bacteria</taxon>
        <taxon>Pseudomonadati</taxon>
        <taxon>Pseudomonadota</taxon>
        <taxon>Alphaproteobacteria</taxon>
        <taxon>Rhodobacterales</taxon>
        <taxon>Roseobacteraceae</taxon>
        <taxon>Alloyangia</taxon>
    </lineage>
</organism>
<gene>
    <name evidence="1" type="ORF">PVT71_14550</name>
</gene>
<proteinExistence type="predicted"/>
<sequence>MEEYLRSLLLGNASVSALAGDRVNWGAHPQGAGYPAAVLTLISETGDHTLDGPSGVSVARVQVDCLGTGYGNAKRLAHAIRSVLDGYRGGPLKAVFFAGARDGREGGTNDADRPFRTSLDVLVHYTITT</sequence>
<dbReference type="InterPro" id="IPR021508">
    <property type="entry name" value="Gp17-like"/>
</dbReference>
<protein>
    <submittedName>
        <fullName evidence="1">DUF3168 domain-containing protein</fullName>
    </submittedName>
</protein>
<reference evidence="1" key="1">
    <citation type="submission" date="2023-02" db="EMBL/GenBank/DDBJ databases">
        <title>Description and genomic characterization of Salipiger bruguierae sp. nov., isolated from the sediment of mangrove plant Bruguiera sexangula.</title>
        <authorList>
            <person name="Long M."/>
        </authorList>
    </citation>
    <scope>NUCLEOTIDE SEQUENCE</scope>
    <source>
        <strain evidence="1">H15</strain>
    </source>
</reference>
<name>A0AAU8AME7_9RHOB</name>
<accession>A0AAU8AME7</accession>